<feature type="domain" description="D-isomer specific 2-hydroxyacid dehydrogenase NAD-binding" evidence="6">
    <location>
        <begin position="113"/>
        <end position="285"/>
    </location>
</feature>
<dbReference type="Pfam" id="PF00389">
    <property type="entry name" value="2-Hacid_dh"/>
    <property type="match status" value="1"/>
</dbReference>
<feature type="domain" description="D-isomer specific 2-hydroxyacid dehydrogenase catalytic" evidence="5">
    <location>
        <begin position="33"/>
        <end position="316"/>
    </location>
</feature>
<dbReference type="Proteomes" id="UP000660454">
    <property type="component" value="Unassembled WGS sequence"/>
</dbReference>
<dbReference type="InterPro" id="IPR029753">
    <property type="entry name" value="D-isomer_DH_CS"/>
</dbReference>
<evidence type="ECO:0000256" key="1">
    <source>
        <dbReference type="ARBA" id="ARBA00005854"/>
    </source>
</evidence>
<dbReference type="RefSeq" id="WP_204051915.1">
    <property type="nucleotide sequence ID" value="NZ_BOOF01000047.1"/>
</dbReference>
<comment type="caution">
    <text evidence="7">The sequence shown here is derived from an EMBL/GenBank/DDBJ whole genome shotgun (WGS) entry which is preliminary data.</text>
</comment>
<evidence type="ECO:0000259" key="6">
    <source>
        <dbReference type="Pfam" id="PF02826"/>
    </source>
</evidence>
<evidence type="ECO:0000256" key="2">
    <source>
        <dbReference type="ARBA" id="ARBA00023002"/>
    </source>
</evidence>
<sequence>MPGSPDARTLVCVPPDLRARLFGRELGEARLLDDPADRAGLAEALPGTEILVTGWGMPVLDAALLDLAPSLRLVAHIGASVKFFVTGEVFARGIRVTQAGQAMARPVAEVALAFTLSLLHRIHRFDHALHSDADWHTAEQAPPRHEILGCRVGVVGASRTGRAYLDLVRALGAETVVSDPYFAGEPGVPAVPLDELLATSRIVALHAPVLPETRHLLGARELALMPDGAGLVNTARSWLVDEEALLAELRTGRIDAAIDVFDAEPLPADHGFRSLPNVLLTPHQAAGTVEARRRQGALVLDEIRRHRAGLALRHEVTPEMLERMG</sequence>
<protein>
    <submittedName>
        <fullName evidence="7">2-hydroxyacid dehydrogenase</fullName>
    </submittedName>
</protein>
<dbReference type="PROSITE" id="PS00670">
    <property type="entry name" value="D_2_HYDROXYACID_DH_2"/>
    <property type="match status" value="1"/>
</dbReference>
<keyword evidence="8" id="KW-1185">Reference proteome</keyword>
<dbReference type="InterPro" id="IPR006139">
    <property type="entry name" value="D-isomer_2_OHA_DH_cat_dom"/>
</dbReference>
<evidence type="ECO:0000313" key="7">
    <source>
        <dbReference type="EMBL" id="GIH66011.1"/>
    </source>
</evidence>
<dbReference type="CDD" id="cd12167">
    <property type="entry name" value="2-Hacid_dh_8"/>
    <property type="match status" value="1"/>
</dbReference>
<dbReference type="InterPro" id="IPR006140">
    <property type="entry name" value="D-isomer_DH_NAD-bd"/>
</dbReference>
<dbReference type="PANTHER" id="PTHR10996">
    <property type="entry name" value="2-HYDROXYACID DEHYDROGENASE-RELATED"/>
    <property type="match status" value="1"/>
</dbReference>
<dbReference type="InterPro" id="IPR050223">
    <property type="entry name" value="D-isomer_2-hydroxyacid_DH"/>
</dbReference>
<proteinExistence type="inferred from homology"/>
<evidence type="ECO:0000313" key="8">
    <source>
        <dbReference type="Proteomes" id="UP000660454"/>
    </source>
</evidence>
<name>A0ABQ4GX38_9ACTN</name>
<dbReference type="Gene3D" id="3.40.50.720">
    <property type="entry name" value="NAD(P)-binding Rossmann-like Domain"/>
    <property type="match status" value="2"/>
</dbReference>
<dbReference type="PANTHER" id="PTHR10996:SF178">
    <property type="entry name" value="2-HYDROXYACID DEHYDROGENASE YGL185C-RELATED"/>
    <property type="match status" value="1"/>
</dbReference>
<comment type="similarity">
    <text evidence="1 4">Belongs to the D-isomer specific 2-hydroxyacid dehydrogenase family.</text>
</comment>
<organism evidence="7 8">
    <name type="scientific">Microbispora siamensis</name>
    <dbReference type="NCBI Taxonomy" id="564413"/>
    <lineage>
        <taxon>Bacteria</taxon>
        <taxon>Bacillati</taxon>
        <taxon>Actinomycetota</taxon>
        <taxon>Actinomycetes</taxon>
        <taxon>Streptosporangiales</taxon>
        <taxon>Streptosporangiaceae</taxon>
        <taxon>Microbispora</taxon>
    </lineage>
</organism>
<evidence type="ECO:0000259" key="5">
    <source>
        <dbReference type="Pfam" id="PF00389"/>
    </source>
</evidence>
<accession>A0ABQ4GX38</accession>
<dbReference type="Pfam" id="PF02826">
    <property type="entry name" value="2-Hacid_dh_C"/>
    <property type="match status" value="1"/>
</dbReference>
<keyword evidence="3" id="KW-0520">NAD</keyword>
<dbReference type="EMBL" id="BOOF01000047">
    <property type="protein sequence ID" value="GIH66011.1"/>
    <property type="molecule type" value="Genomic_DNA"/>
</dbReference>
<dbReference type="SUPFAM" id="SSF52283">
    <property type="entry name" value="Formate/glycerate dehydrogenase catalytic domain-like"/>
    <property type="match status" value="1"/>
</dbReference>
<keyword evidence="2 4" id="KW-0560">Oxidoreductase</keyword>
<dbReference type="SUPFAM" id="SSF51735">
    <property type="entry name" value="NAD(P)-binding Rossmann-fold domains"/>
    <property type="match status" value="1"/>
</dbReference>
<evidence type="ECO:0000256" key="4">
    <source>
        <dbReference type="RuleBase" id="RU003719"/>
    </source>
</evidence>
<reference evidence="7 8" key="1">
    <citation type="submission" date="2021-01" db="EMBL/GenBank/DDBJ databases">
        <title>Whole genome shotgun sequence of Microbispora siamensis NBRC 104113.</title>
        <authorList>
            <person name="Komaki H."/>
            <person name="Tamura T."/>
        </authorList>
    </citation>
    <scope>NUCLEOTIDE SEQUENCE [LARGE SCALE GENOMIC DNA]</scope>
    <source>
        <strain evidence="7 8">NBRC 104113</strain>
    </source>
</reference>
<evidence type="ECO:0000256" key="3">
    <source>
        <dbReference type="ARBA" id="ARBA00023027"/>
    </source>
</evidence>
<dbReference type="InterPro" id="IPR036291">
    <property type="entry name" value="NAD(P)-bd_dom_sf"/>
</dbReference>
<gene>
    <name evidence="7" type="ORF">Msi02_68280</name>
</gene>